<gene>
    <name evidence="10" type="ORF">SAMN05421872_108162</name>
</gene>
<dbReference type="EC" id="2.7.13.3" evidence="4"/>
<accession>A0A1G6V1K6</accession>
<dbReference type="PROSITE" id="PS50109">
    <property type="entry name" value="HIS_KIN"/>
    <property type="match status" value="1"/>
</dbReference>
<dbReference type="OrthoDB" id="9757990at2"/>
<organism evidence="10 11">
    <name type="scientific">Nocardioides lianchengensis</name>
    <dbReference type="NCBI Taxonomy" id="1045774"/>
    <lineage>
        <taxon>Bacteria</taxon>
        <taxon>Bacillati</taxon>
        <taxon>Actinomycetota</taxon>
        <taxon>Actinomycetes</taxon>
        <taxon>Propionibacteriales</taxon>
        <taxon>Nocardioidaceae</taxon>
        <taxon>Nocardioides</taxon>
    </lineage>
</organism>
<dbReference type="Gene3D" id="3.30.450.20">
    <property type="entry name" value="PAS domain"/>
    <property type="match status" value="1"/>
</dbReference>
<dbReference type="PANTHER" id="PTHR43047">
    <property type="entry name" value="TWO-COMPONENT HISTIDINE PROTEIN KINASE"/>
    <property type="match status" value="1"/>
</dbReference>
<evidence type="ECO:0000256" key="3">
    <source>
        <dbReference type="ARBA" id="ARBA00006402"/>
    </source>
</evidence>
<dbReference type="Pfam" id="PF08448">
    <property type="entry name" value="PAS_4"/>
    <property type="match status" value="1"/>
</dbReference>
<dbReference type="Gene3D" id="3.30.565.10">
    <property type="entry name" value="Histidine kinase-like ATPase, C-terminal domain"/>
    <property type="match status" value="1"/>
</dbReference>
<evidence type="ECO:0000256" key="2">
    <source>
        <dbReference type="ARBA" id="ARBA00004236"/>
    </source>
</evidence>
<dbReference type="GO" id="GO:0009927">
    <property type="term" value="F:histidine phosphotransfer kinase activity"/>
    <property type="evidence" value="ECO:0007669"/>
    <property type="project" value="TreeGrafter"/>
</dbReference>
<dbReference type="InterPro" id="IPR000700">
    <property type="entry name" value="PAS-assoc_C"/>
</dbReference>
<evidence type="ECO:0000256" key="5">
    <source>
        <dbReference type="ARBA" id="ARBA00022553"/>
    </source>
</evidence>
<dbReference type="InterPro" id="IPR036890">
    <property type="entry name" value="HATPase_C_sf"/>
</dbReference>
<evidence type="ECO:0000256" key="7">
    <source>
        <dbReference type="ARBA" id="ARBA00022777"/>
    </source>
</evidence>
<dbReference type="InterPro" id="IPR004358">
    <property type="entry name" value="Sig_transdc_His_kin-like_C"/>
</dbReference>
<keyword evidence="6" id="KW-0808">Transferase</keyword>
<evidence type="ECO:0000256" key="8">
    <source>
        <dbReference type="ARBA" id="ARBA00023012"/>
    </source>
</evidence>
<dbReference type="PROSITE" id="PS50112">
    <property type="entry name" value="PAS"/>
    <property type="match status" value="1"/>
</dbReference>
<comment type="similarity">
    <text evidence="3">In the N-terminal section; belongs to the phytochrome family.</text>
</comment>
<comment type="subcellular location">
    <subcellularLocation>
        <location evidence="2">Cell membrane</location>
    </subcellularLocation>
</comment>
<dbReference type="Pfam" id="PF00512">
    <property type="entry name" value="HisKA"/>
    <property type="match status" value="1"/>
</dbReference>
<evidence type="ECO:0000256" key="4">
    <source>
        <dbReference type="ARBA" id="ARBA00012438"/>
    </source>
</evidence>
<evidence type="ECO:0000256" key="9">
    <source>
        <dbReference type="ARBA" id="ARBA00074306"/>
    </source>
</evidence>
<evidence type="ECO:0000313" key="11">
    <source>
        <dbReference type="Proteomes" id="UP000199034"/>
    </source>
</evidence>
<dbReference type="RefSeq" id="WP_139175561.1">
    <property type="nucleotide sequence ID" value="NZ_FMZM01000008.1"/>
</dbReference>
<dbReference type="SMART" id="SM00387">
    <property type="entry name" value="HATPase_c"/>
    <property type="match status" value="1"/>
</dbReference>
<dbReference type="CDD" id="cd00082">
    <property type="entry name" value="HisKA"/>
    <property type="match status" value="1"/>
</dbReference>
<keyword evidence="5" id="KW-0597">Phosphoprotein</keyword>
<dbReference type="AlphaFoldDB" id="A0A1G6V1K6"/>
<dbReference type="PROSITE" id="PS50113">
    <property type="entry name" value="PAC"/>
    <property type="match status" value="1"/>
</dbReference>
<evidence type="ECO:0000313" key="10">
    <source>
        <dbReference type="EMBL" id="SDD47519.1"/>
    </source>
</evidence>
<dbReference type="FunFam" id="3.30.565.10:FF:000010">
    <property type="entry name" value="Sensor histidine kinase RcsC"/>
    <property type="match status" value="1"/>
</dbReference>
<dbReference type="Gene3D" id="1.10.287.130">
    <property type="match status" value="1"/>
</dbReference>
<dbReference type="CDD" id="cd00130">
    <property type="entry name" value="PAS"/>
    <property type="match status" value="1"/>
</dbReference>
<keyword evidence="7" id="KW-0418">Kinase</keyword>
<dbReference type="InterPro" id="IPR035965">
    <property type="entry name" value="PAS-like_dom_sf"/>
</dbReference>
<dbReference type="SUPFAM" id="SSF47384">
    <property type="entry name" value="Homodimeric domain of signal transducing histidine kinase"/>
    <property type="match status" value="1"/>
</dbReference>
<dbReference type="GO" id="GO:0000155">
    <property type="term" value="F:phosphorelay sensor kinase activity"/>
    <property type="evidence" value="ECO:0007669"/>
    <property type="project" value="InterPro"/>
</dbReference>
<proteinExistence type="inferred from homology"/>
<dbReference type="SUPFAM" id="SSF55874">
    <property type="entry name" value="ATPase domain of HSP90 chaperone/DNA topoisomerase II/histidine kinase"/>
    <property type="match status" value="1"/>
</dbReference>
<dbReference type="NCBIfam" id="TIGR00229">
    <property type="entry name" value="sensory_box"/>
    <property type="match status" value="1"/>
</dbReference>
<dbReference type="STRING" id="1045774.SAMN05421872_108162"/>
<dbReference type="SMART" id="SM00091">
    <property type="entry name" value="PAS"/>
    <property type="match status" value="1"/>
</dbReference>
<dbReference type="InterPro" id="IPR036097">
    <property type="entry name" value="HisK_dim/P_sf"/>
</dbReference>
<evidence type="ECO:0000256" key="6">
    <source>
        <dbReference type="ARBA" id="ARBA00022679"/>
    </source>
</evidence>
<dbReference type="SMART" id="SM00388">
    <property type="entry name" value="HisKA"/>
    <property type="match status" value="1"/>
</dbReference>
<keyword evidence="8" id="KW-0902">Two-component regulatory system</keyword>
<dbReference type="InterPro" id="IPR013656">
    <property type="entry name" value="PAS_4"/>
</dbReference>
<dbReference type="InterPro" id="IPR003661">
    <property type="entry name" value="HisK_dim/P_dom"/>
</dbReference>
<dbReference type="InterPro" id="IPR000014">
    <property type="entry name" value="PAS"/>
</dbReference>
<keyword evidence="11" id="KW-1185">Reference proteome</keyword>
<dbReference type="GO" id="GO:0005886">
    <property type="term" value="C:plasma membrane"/>
    <property type="evidence" value="ECO:0007669"/>
    <property type="project" value="UniProtKB-SubCell"/>
</dbReference>
<dbReference type="EMBL" id="FMZM01000008">
    <property type="protein sequence ID" value="SDD47519.1"/>
    <property type="molecule type" value="Genomic_DNA"/>
</dbReference>
<reference evidence="10 11" key="1">
    <citation type="submission" date="2016-10" db="EMBL/GenBank/DDBJ databases">
        <authorList>
            <person name="de Groot N.N."/>
        </authorList>
    </citation>
    <scope>NUCLEOTIDE SEQUENCE [LARGE SCALE GENOMIC DNA]</scope>
    <source>
        <strain evidence="10 11">CGMCC 4.6858</strain>
    </source>
</reference>
<evidence type="ECO:0000256" key="1">
    <source>
        <dbReference type="ARBA" id="ARBA00000085"/>
    </source>
</evidence>
<comment type="catalytic activity">
    <reaction evidence="1">
        <text>ATP + protein L-histidine = ADP + protein N-phospho-L-histidine.</text>
        <dbReference type="EC" id="2.7.13.3"/>
    </reaction>
</comment>
<dbReference type="PANTHER" id="PTHR43047:SF72">
    <property type="entry name" value="OSMOSENSING HISTIDINE PROTEIN KINASE SLN1"/>
    <property type="match status" value="1"/>
</dbReference>
<dbReference type="CDD" id="cd16922">
    <property type="entry name" value="HATPase_EvgS-ArcB-TorS-like"/>
    <property type="match status" value="1"/>
</dbReference>
<protein>
    <recommendedName>
        <fullName evidence="9">Circadian input-output histidine kinase CikA</fullName>
        <ecNumber evidence="4">2.7.13.3</ecNumber>
    </recommendedName>
</protein>
<dbReference type="InterPro" id="IPR005467">
    <property type="entry name" value="His_kinase_dom"/>
</dbReference>
<dbReference type="Pfam" id="PF02518">
    <property type="entry name" value="HATPase_c"/>
    <property type="match status" value="1"/>
</dbReference>
<dbReference type="PRINTS" id="PR00344">
    <property type="entry name" value="BCTRLSENSOR"/>
</dbReference>
<dbReference type="SUPFAM" id="SSF55785">
    <property type="entry name" value="PYP-like sensor domain (PAS domain)"/>
    <property type="match status" value="1"/>
</dbReference>
<name>A0A1G6V1K6_9ACTN</name>
<dbReference type="Proteomes" id="UP000199034">
    <property type="component" value="Unassembled WGS sequence"/>
</dbReference>
<dbReference type="InterPro" id="IPR003594">
    <property type="entry name" value="HATPase_dom"/>
</dbReference>
<sequence length="419" mass="45209">MIGQRSTTAVVALAASATAHLVASYLWSRRAETHPDGRLDDAQRILAETSERYRSLFDHHPSAVFSLDLDGRFTAANTAAERVSGYTEAQLQGMFFADILRPEHLEPVAEAFERVLGRDAQQLETVIRTRTGTDVELHVTGLPIIVDDRLVGVYGIAENVTERNRMQRELHETRVRAEQASDAKSMFLANVSHEIRTPLTAVLATAELLVDSELDDDQVPLADTMLRSGQRLLRLVNELLDFSAIEAGKATVYDVALDLPAVVLDVVALARPAAEEKGLSLAVDVDPTLSRPLTGDPERIAQVLTNLLSNAVKFTDEGSVHVRVEVAERTPAATKVLFRVEDTGIGLTEAQQGRLFESFSQGDQSVSRRYGGTGLGLAICKQLVTLMGGSIWVSATPGAGSTFAFVLPLARADGAAASG</sequence>